<dbReference type="AlphaFoldDB" id="A0A6C0C1C8"/>
<dbReference type="InterPro" id="IPR038336">
    <property type="entry name" value="NET_sf"/>
</dbReference>
<protein>
    <recommendedName>
        <fullName evidence="2">NET domain-containing protein</fullName>
    </recommendedName>
</protein>
<dbReference type="Gene3D" id="1.20.1270.220">
    <property type="match status" value="1"/>
</dbReference>
<name>A0A6C0C1C8_9ZZZZ</name>
<evidence type="ECO:0000313" key="1">
    <source>
        <dbReference type="EMBL" id="QHS97363.1"/>
    </source>
</evidence>
<reference evidence="1" key="1">
    <citation type="journal article" date="2020" name="Nature">
        <title>Giant virus diversity and host interactions through global metagenomics.</title>
        <authorList>
            <person name="Schulz F."/>
            <person name="Roux S."/>
            <person name="Paez-Espino D."/>
            <person name="Jungbluth S."/>
            <person name="Walsh D.A."/>
            <person name="Denef V.J."/>
            <person name="McMahon K.D."/>
            <person name="Konstantinidis K.T."/>
            <person name="Eloe-Fadrosh E.A."/>
            <person name="Kyrpides N.C."/>
            <person name="Woyke T."/>
        </authorList>
    </citation>
    <scope>NUCLEOTIDE SEQUENCE</scope>
    <source>
        <strain evidence="1">GVMAG-M-3300020169-51</strain>
    </source>
</reference>
<organism evidence="1">
    <name type="scientific">viral metagenome</name>
    <dbReference type="NCBI Taxonomy" id="1070528"/>
    <lineage>
        <taxon>unclassified sequences</taxon>
        <taxon>metagenomes</taxon>
        <taxon>organismal metagenomes</taxon>
    </lineage>
</organism>
<evidence type="ECO:0008006" key="2">
    <source>
        <dbReference type="Google" id="ProtNLM"/>
    </source>
</evidence>
<dbReference type="EMBL" id="MN739294">
    <property type="protein sequence ID" value="QHS97363.1"/>
    <property type="molecule type" value="Genomic_DNA"/>
</dbReference>
<proteinExistence type="predicted"/>
<accession>A0A6C0C1C8</accession>
<sequence length="96" mass="11413">MNDSINLENLRNSIEKLDKVHHVNILKILNKNEVNYSENNNGIFINLTKIDEITLSDINNYVKYVKLQELELDDIEDKKNNIKKEFYKDNKELALY</sequence>